<dbReference type="AlphaFoldDB" id="A0A7J7LYC7"/>
<comment type="caution">
    <text evidence="1">The sequence shown here is derived from an EMBL/GenBank/DDBJ whole genome shotgun (WGS) entry which is preliminary data.</text>
</comment>
<evidence type="ECO:0000313" key="2">
    <source>
        <dbReference type="Proteomes" id="UP000541444"/>
    </source>
</evidence>
<dbReference type="SUPFAM" id="SSF56112">
    <property type="entry name" value="Protein kinase-like (PK-like)"/>
    <property type="match status" value="1"/>
</dbReference>
<reference evidence="1 2" key="1">
    <citation type="journal article" date="2020" name="IScience">
        <title>Genome Sequencing of the Endangered Kingdonia uniflora (Circaeasteraceae, Ranunculales) Reveals Potential Mechanisms of Evolutionary Specialization.</title>
        <authorList>
            <person name="Sun Y."/>
            <person name="Deng T."/>
            <person name="Zhang A."/>
            <person name="Moore M.J."/>
            <person name="Landis J.B."/>
            <person name="Lin N."/>
            <person name="Zhang H."/>
            <person name="Zhang X."/>
            <person name="Huang J."/>
            <person name="Zhang X."/>
            <person name="Sun H."/>
            <person name="Wang H."/>
        </authorList>
    </citation>
    <scope>NUCLEOTIDE SEQUENCE [LARGE SCALE GENOMIC DNA]</scope>
    <source>
        <strain evidence="1">TB1705</strain>
        <tissue evidence="1">Leaf</tissue>
    </source>
</reference>
<dbReference type="Proteomes" id="UP000541444">
    <property type="component" value="Unassembled WGS sequence"/>
</dbReference>
<proteinExistence type="predicted"/>
<protein>
    <submittedName>
        <fullName evidence="1">Uncharacterized protein</fullName>
    </submittedName>
</protein>
<organism evidence="1 2">
    <name type="scientific">Kingdonia uniflora</name>
    <dbReference type="NCBI Taxonomy" id="39325"/>
    <lineage>
        <taxon>Eukaryota</taxon>
        <taxon>Viridiplantae</taxon>
        <taxon>Streptophyta</taxon>
        <taxon>Embryophyta</taxon>
        <taxon>Tracheophyta</taxon>
        <taxon>Spermatophyta</taxon>
        <taxon>Magnoliopsida</taxon>
        <taxon>Ranunculales</taxon>
        <taxon>Circaeasteraceae</taxon>
        <taxon>Kingdonia</taxon>
    </lineage>
</organism>
<dbReference type="Gene3D" id="3.30.200.20">
    <property type="entry name" value="Phosphorylase Kinase, domain 1"/>
    <property type="match status" value="1"/>
</dbReference>
<keyword evidence="2" id="KW-1185">Reference proteome</keyword>
<name>A0A7J7LYC7_9MAGN</name>
<sequence length="91" mass="10481">MIATLFCDYVKWLCCHEGQPTTDDQTQTITIYAQTVERFLDDMAKEKPIRFLPQQFDSFTEKYSWKLGSGGFGIMYKGKYPNGVKLAVKVI</sequence>
<evidence type="ECO:0000313" key="1">
    <source>
        <dbReference type="EMBL" id="KAF6147538.1"/>
    </source>
</evidence>
<gene>
    <name evidence="1" type="ORF">GIB67_040946</name>
</gene>
<accession>A0A7J7LYC7</accession>
<dbReference type="EMBL" id="JACGCM010001897">
    <property type="protein sequence ID" value="KAF6147538.1"/>
    <property type="molecule type" value="Genomic_DNA"/>
</dbReference>
<dbReference type="OrthoDB" id="4062651at2759"/>
<dbReference type="InterPro" id="IPR011009">
    <property type="entry name" value="Kinase-like_dom_sf"/>
</dbReference>